<organism evidence="2 3">
    <name type="scientific">Eumeta variegata</name>
    <name type="common">Bagworm moth</name>
    <name type="synonym">Eumeta japonica</name>
    <dbReference type="NCBI Taxonomy" id="151549"/>
    <lineage>
        <taxon>Eukaryota</taxon>
        <taxon>Metazoa</taxon>
        <taxon>Ecdysozoa</taxon>
        <taxon>Arthropoda</taxon>
        <taxon>Hexapoda</taxon>
        <taxon>Insecta</taxon>
        <taxon>Pterygota</taxon>
        <taxon>Neoptera</taxon>
        <taxon>Endopterygota</taxon>
        <taxon>Lepidoptera</taxon>
        <taxon>Glossata</taxon>
        <taxon>Ditrysia</taxon>
        <taxon>Tineoidea</taxon>
        <taxon>Psychidae</taxon>
        <taxon>Oiketicinae</taxon>
        <taxon>Eumeta</taxon>
    </lineage>
</organism>
<feature type="region of interest" description="Disordered" evidence="1">
    <location>
        <begin position="190"/>
        <end position="217"/>
    </location>
</feature>
<feature type="region of interest" description="Disordered" evidence="1">
    <location>
        <begin position="135"/>
        <end position="156"/>
    </location>
</feature>
<accession>A0A4C1SPQ0</accession>
<sequence>MCIFKTTELEVRDRKVRDYKPTPIVGSVSLPRSFRRGSRTISLEAFTVDRKPSGLEARETTFVTNMMTTSGTNYLSCSLNHGAAFSRGKRAYGLPEREWTPPPMKTRISKEGIAGLSGRNRMCNERGSGDLKAVWGDGGRRSDPPEVSFTGRNEQGKLLLHSRPTSPEQGMYVQEYPRSSNRHRIRHHGILAGSGNGVGSLEAPSSDPESQLWSKGS</sequence>
<protein>
    <submittedName>
        <fullName evidence="2">Uncharacterized protein</fullName>
    </submittedName>
</protein>
<dbReference type="EMBL" id="BGZK01000012">
    <property type="protein sequence ID" value="GBP03965.1"/>
    <property type="molecule type" value="Genomic_DNA"/>
</dbReference>
<name>A0A4C1SPQ0_EUMVA</name>
<proteinExistence type="predicted"/>
<evidence type="ECO:0000256" key="1">
    <source>
        <dbReference type="SAM" id="MobiDB-lite"/>
    </source>
</evidence>
<reference evidence="2 3" key="1">
    <citation type="journal article" date="2019" name="Commun. Biol.">
        <title>The bagworm genome reveals a unique fibroin gene that provides high tensile strength.</title>
        <authorList>
            <person name="Kono N."/>
            <person name="Nakamura H."/>
            <person name="Ohtoshi R."/>
            <person name="Tomita M."/>
            <person name="Numata K."/>
            <person name="Arakawa K."/>
        </authorList>
    </citation>
    <scope>NUCLEOTIDE SEQUENCE [LARGE SCALE GENOMIC DNA]</scope>
</reference>
<dbReference type="AlphaFoldDB" id="A0A4C1SPQ0"/>
<feature type="compositionally biased region" description="Polar residues" evidence="1">
    <location>
        <begin position="207"/>
        <end position="217"/>
    </location>
</feature>
<evidence type="ECO:0000313" key="2">
    <source>
        <dbReference type="EMBL" id="GBP03965.1"/>
    </source>
</evidence>
<evidence type="ECO:0000313" key="3">
    <source>
        <dbReference type="Proteomes" id="UP000299102"/>
    </source>
</evidence>
<keyword evidence="3" id="KW-1185">Reference proteome</keyword>
<gene>
    <name evidence="2" type="ORF">EVAR_74753_1</name>
</gene>
<dbReference type="Proteomes" id="UP000299102">
    <property type="component" value="Unassembled WGS sequence"/>
</dbReference>
<comment type="caution">
    <text evidence="2">The sequence shown here is derived from an EMBL/GenBank/DDBJ whole genome shotgun (WGS) entry which is preliminary data.</text>
</comment>